<dbReference type="EMBL" id="VDEM01000003">
    <property type="protein sequence ID" value="KAF0825552.1"/>
    <property type="molecule type" value="Genomic_DNA"/>
</dbReference>
<accession>A0A800NF47</accession>
<keyword evidence="1" id="KW-0812">Transmembrane</keyword>
<name>A0A800NF47_CYTFI</name>
<proteinExistence type="predicted"/>
<organism evidence="2 3">
    <name type="scientific">Cytobacillus firmus</name>
    <name type="common">Bacillus firmus</name>
    <dbReference type="NCBI Taxonomy" id="1399"/>
    <lineage>
        <taxon>Bacteria</taxon>
        <taxon>Bacillati</taxon>
        <taxon>Bacillota</taxon>
        <taxon>Bacilli</taxon>
        <taxon>Bacillales</taxon>
        <taxon>Bacillaceae</taxon>
        <taxon>Cytobacillus</taxon>
    </lineage>
</organism>
<evidence type="ECO:0000256" key="1">
    <source>
        <dbReference type="SAM" id="Phobius"/>
    </source>
</evidence>
<reference evidence="2 3" key="1">
    <citation type="journal article" date="2020" name="G3 (Bethesda)">
        <title>Whole Genome Sequencing and Comparative Genomics of Two Nematicidal Bacillus Strains Reveals a Wide Range of Possible Virulence Factors.</title>
        <authorList>
            <person name="Susic N."/>
            <person name="Janezic S."/>
            <person name="Rupnik M."/>
            <person name="Geric Stare B."/>
        </authorList>
    </citation>
    <scope>NUCLEOTIDE SEQUENCE [LARGE SCALE GENOMIC DNA]</scope>
    <source>
        <strain evidence="2 3">I-1582</strain>
    </source>
</reference>
<gene>
    <name evidence="2" type="ORF">KIS1582_0584</name>
</gene>
<protein>
    <submittedName>
        <fullName evidence="2">Uncharacterized protein</fullName>
    </submittedName>
</protein>
<sequence>MNGQRIILALVFFIVFLDSLAKFIFEGFSLKTLLILLAVSGIVLFLWIFPSKKD</sequence>
<feature type="transmembrane region" description="Helical" evidence="1">
    <location>
        <begin position="31"/>
        <end position="49"/>
    </location>
</feature>
<dbReference type="AlphaFoldDB" id="A0A800NF47"/>
<keyword evidence="1" id="KW-0472">Membrane</keyword>
<comment type="caution">
    <text evidence="2">The sequence shown here is derived from an EMBL/GenBank/DDBJ whole genome shotgun (WGS) entry which is preliminary data.</text>
</comment>
<evidence type="ECO:0000313" key="3">
    <source>
        <dbReference type="Proteomes" id="UP000465778"/>
    </source>
</evidence>
<evidence type="ECO:0000313" key="2">
    <source>
        <dbReference type="EMBL" id="KAF0825552.1"/>
    </source>
</evidence>
<dbReference type="Proteomes" id="UP000465778">
    <property type="component" value="Unassembled WGS sequence"/>
</dbReference>
<keyword evidence="1" id="KW-1133">Transmembrane helix</keyword>